<evidence type="ECO:0000313" key="1">
    <source>
        <dbReference type="EMBL" id="MBB4649633.1"/>
    </source>
</evidence>
<sequence>MSNWDAMGVQFVWFASDARRLQAQDVFSSIFGREADSFQVNRNPTVAAPHLSAASGVFDGLACQLLVQASRIDLVVQAHSEEDEGRPPLIGDTTGVVERISQQVGVVSDQLHEVNRLALVLNLIKPADSHRHANQLIAPKFDLSLRDFDVTDLSFQLNVRKKLASEITLNRLLKFGVASFQSLMIDATSQVISSGSVNNFGASLSVDVNTVPMFPPITPSAQHQLWQEIASEALSLRASGELKGLWQ</sequence>
<gene>
    <name evidence="1" type="ORF">GGQ99_001355</name>
</gene>
<protein>
    <submittedName>
        <fullName evidence="1">Uncharacterized protein</fullName>
    </submittedName>
</protein>
<organism evidence="1 2">
    <name type="scientific">Aminobacter niigataensis</name>
    <dbReference type="NCBI Taxonomy" id="83265"/>
    <lineage>
        <taxon>Bacteria</taxon>
        <taxon>Pseudomonadati</taxon>
        <taxon>Pseudomonadota</taxon>
        <taxon>Alphaproteobacteria</taxon>
        <taxon>Hyphomicrobiales</taxon>
        <taxon>Phyllobacteriaceae</taxon>
        <taxon>Aminobacter</taxon>
    </lineage>
</organism>
<reference evidence="1 2" key="1">
    <citation type="submission" date="2020-08" db="EMBL/GenBank/DDBJ databases">
        <title>Genomic Encyclopedia of Type Strains, Phase IV (KMG-IV): sequencing the most valuable type-strain genomes for metagenomic binning, comparative biology and taxonomic classification.</title>
        <authorList>
            <person name="Goeker M."/>
        </authorList>
    </citation>
    <scope>NUCLEOTIDE SEQUENCE [LARGE SCALE GENOMIC DNA]</scope>
    <source>
        <strain evidence="1 2">DSM 7050</strain>
    </source>
</reference>
<comment type="caution">
    <text evidence="1">The sequence shown here is derived from an EMBL/GenBank/DDBJ whole genome shotgun (WGS) entry which is preliminary data.</text>
</comment>
<keyword evidence="2" id="KW-1185">Reference proteome</keyword>
<dbReference type="Proteomes" id="UP000539538">
    <property type="component" value="Unassembled WGS sequence"/>
</dbReference>
<evidence type="ECO:0000313" key="2">
    <source>
        <dbReference type="Proteomes" id="UP000539538"/>
    </source>
</evidence>
<dbReference type="EMBL" id="JACHOT010000001">
    <property type="protein sequence ID" value="MBB4649633.1"/>
    <property type="molecule type" value="Genomic_DNA"/>
</dbReference>
<dbReference type="RefSeq" id="WP_183261555.1">
    <property type="nucleotide sequence ID" value="NZ_BAAAVZ010000003.1"/>
</dbReference>
<accession>A0ABR6KYY9</accession>
<proteinExistence type="predicted"/>
<name>A0ABR6KYY9_9HYPH</name>